<dbReference type="EMBL" id="LSRS01000011">
    <property type="protein sequence ID" value="KAF1083758.1"/>
    <property type="molecule type" value="Genomic_DNA"/>
</dbReference>
<dbReference type="Pfam" id="PF00730">
    <property type="entry name" value="HhH-GPD"/>
    <property type="match status" value="1"/>
</dbReference>
<keyword evidence="3" id="KW-0479">Metal-binding</keyword>
<keyword evidence="6" id="KW-0408">Iron</keyword>
<name>A0A9D3AXK9_9FIRM</name>
<keyword evidence="7" id="KW-0411">Iron-sulfur</keyword>
<evidence type="ECO:0000256" key="4">
    <source>
        <dbReference type="ARBA" id="ARBA00022763"/>
    </source>
</evidence>
<evidence type="ECO:0000256" key="1">
    <source>
        <dbReference type="ARBA" id="ARBA00001966"/>
    </source>
</evidence>
<keyword evidence="5 11" id="KW-0378">Hydrolase</keyword>
<dbReference type="InterPro" id="IPR023170">
    <property type="entry name" value="HhH_base_excis_C"/>
</dbReference>
<feature type="domain" description="HhH-GPD" evidence="10">
    <location>
        <begin position="46"/>
        <end position="194"/>
    </location>
</feature>
<dbReference type="SMART" id="SM00478">
    <property type="entry name" value="ENDO3c"/>
    <property type="match status" value="1"/>
</dbReference>
<evidence type="ECO:0000313" key="11">
    <source>
        <dbReference type="EMBL" id="KAF1083758.1"/>
    </source>
</evidence>
<dbReference type="Gene3D" id="1.10.1670.10">
    <property type="entry name" value="Helix-hairpin-Helix base-excision DNA repair enzymes (C-terminal)"/>
    <property type="match status" value="1"/>
</dbReference>
<dbReference type="GO" id="GO:0006298">
    <property type="term" value="P:mismatch repair"/>
    <property type="evidence" value="ECO:0007669"/>
    <property type="project" value="TreeGrafter"/>
</dbReference>
<keyword evidence="4" id="KW-0227">DNA damage</keyword>
<dbReference type="GO" id="GO:0000701">
    <property type="term" value="F:purine-specific mismatch base pair DNA N-glycosylase activity"/>
    <property type="evidence" value="ECO:0007669"/>
    <property type="project" value="TreeGrafter"/>
</dbReference>
<reference evidence="11" key="1">
    <citation type="submission" date="2016-02" db="EMBL/GenBank/DDBJ databases">
        <title>Draft Genome Sequence of Sporotomaculum syntrophicum Strain FB, a Syntrophic Benzoate Degrader.</title>
        <authorList>
            <person name="Nobu M.K."/>
            <person name="Narihiro T."/>
            <person name="Qiu Y.-L."/>
            <person name="Ohashi A."/>
            <person name="Liu W.-T."/>
            <person name="Yuji S."/>
        </authorList>
    </citation>
    <scope>NUCLEOTIDE SEQUENCE</scope>
    <source>
        <strain evidence="11">FB</strain>
    </source>
</reference>
<protein>
    <submittedName>
        <fullName evidence="11">A/G-specific adenine glycosylase</fullName>
        <ecNumber evidence="11">3.2.2.-</ecNumber>
    </submittedName>
</protein>
<dbReference type="GO" id="GO:0034039">
    <property type="term" value="F:8-oxo-7,8-dihydroguanine DNA N-glycosylase activity"/>
    <property type="evidence" value="ECO:0007669"/>
    <property type="project" value="TreeGrafter"/>
</dbReference>
<dbReference type="SUPFAM" id="SSF48150">
    <property type="entry name" value="DNA-glycosylase"/>
    <property type="match status" value="1"/>
</dbReference>
<dbReference type="RefSeq" id="WP_161823359.1">
    <property type="nucleotide sequence ID" value="NZ_LSRS01000011.1"/>
</dbReference>
<sequence length="223" mass="25415">MPGGFTYGHEKFFTNQLLLWGNNNYRLFPWRIHGIGVYESLIAELLLRKTTASQVLKVYPEFLCAFPRPEKLLESPTSSLENIIKPLGLYKQRVKVLTDIARVLVTKGLPRSLDEIRELPHVGIYIPNAIACFCLGERVPVIDTNVSRIYSRFFGLNGPRDVRRNKEVQNLAWQLLPESGFVEFNYALLDFGALVCKGRGKPRCGNCPVNTRCQLFIEQSVKL</sequence>
<dbReference type="GO" id="GO:0051536">
    <property type="term" value="F:iron-sulfur cluster binding"/>
    <property type="evidence" value="ECO:0007669"/>
    <property type="project" value="UniProtKB-KW"/>
</dbReference>
<dbReference type="Gene3D" id="1.10.340.30">
    <property type="entry name" value="Hypothetical protein, domain 2"/>
    <property type="match status" value="1"/>
</dbReference>
<organism evidence="11 12">
    <name type="scientific">Sporotomaculum syntrophicum</name>
    <dbReference type="NCBI Taxonomy" id="182264"/>
    <lineage>
        <taxon>Bacteria</taxon>
        <taxon>Bacillati</taxon>
        <taxon>Bacillota</taxon>
        <taxon>Clostridia</taxon>
        <taxon>Eubacteriales</taxon>
        <taxon>Desulfallaceae</taxon>
        <taxon>Sporotomaculum</taxon>
    </lineage>
</organism>
<dbReference type="GO" id="GO:0006284">
    <property type="term" value="P:base-excision repair"/>
    <property type="evidence" value="ECO:0007669"/>
    <property type="project" value="InterPro"/>
</dbReference>
<dbReference type="GO" id="GO:0035485">
    <property type="term" value="F:adenine/guanine mispair binding"/>
    <property type="evidence" value="ECO:0007669"/>
    <property type="project" value="TreeGrafter"/>
</dbReference>
<dbReference type="GO" id="GO:0046872">
    <property type="term" value="F:metal ion binding"/>
    <property type="evidence" value="ECO:0007669"/>
    <property type="project" value="UniProtKB-KW"/>
</dbReference>
<dbReference type="GO" id="GO:0032357">
    <property type="term" value="F:oxidized purine DNA binding"/>
    <property type="evidence" value="ECO:0007669"/>
    <property type="project" value="TreeGrafter"/>
</dbReference>
<evidence type="ECO:0000256" key="7">
    <source>
        <dbReference type="ARBA" id="ARBA00023014"/>
    </source>
</evidence>
<proteinExistence type="inferred from homology"/>
<keyword evidence="9 11" id="KW-0326">Glycosidase</keyword>
<evidence type="ECO:0000259" key="10">
    <source>
        <dbReference type="SMART" id="SM00478"/>
    </source>
</evidence>
<dbReference type="InterPro" id="IPR044298">
    <property type="entry name" value="MIG/MutY"/>
</dbReference>
<evidence type="ECO:0000256" key="5">
    <source>
        <dbReference type="ARBA" id="ARBA00022801"/>
    </source>
</evidence>
<dbReference type="InterPro" id="IPR003265">
    <property type="entry name" value="HhH-GPD_domain"/>
</dbReference>
<dbReference type="PANTHER" id="PTHR42944:SF1">
    <property type="entry name" value="ADENINE DNA GLYCOSYLASE"/>
    <property type="match status" value="1"/>
</dbReference>
<evidence type="ECO:0000313" key="12">
    <source>
        <dbReference type="Proteomes" id="UP000798488"/>
    </source>
</evidence>
<accession>A0A9D3AXK9</accession>
<gene>
    <name evidence="11" type="primary">mutY</name>
    <name evidence="11" type="ORF">SPSYN_03107</name>
</gene>
<evidence type="ECO:0000256" key="2">
    <source>
        <dbReference type="ARBA" id="ARBA00008343"/>
    </source>
</evidence>
<dbReference type="PANTHER" id="PTHR42944">
    <property type="entry name" value="ADENINE DNA GLYCOSYLASE"/>
    <property type="match status" value="1"/>
</dbReference>
<comment type="cofactor">
    <cofactor evidence="1">
        <name>[4Fe-4S] cluster</name>
        <dbReference type="ChEBI" id="CHEBI:49883"/>
    </cofactor>
</comment>
<keyword evidence="12" id="KW-1185">Reference proteome</keyword>
<dbReference type="AlphaFoldDB" id="A0A9D3AXK9"/>
<dbReference type="CDD" id="cd00056">
    <property type="entry name" value="ENDO3c"/>
    <property type="match status" value="1"/>
</dbReference>
<evidence type="ECO:0000256" key="8">
    <source>
        <dbReference type="ARBA" id="ARBA00023204"/>
    </source>
</evidence>
<dbReference type="Proteomes" id="UP000798488">
    <property type="component" value="Unassembled WGS sequence"/>
</dbReference>
<dbReference type="OrthoDB" id="9802365at2"/>
<evidence type="ECO:0000256" key="6">
    <source>
        <dbReference type="ARBA" id="ARBA00023004"/>
    </source>
</evidence>
<evidence type="ECO:0000256" key="9">
    <source>
        <dbReference type="ARBA" id="ARBA00023295"/>
    </source>
</evidence>
<comment type="caution">
    <text evidence="11">The sequence shown here is derived from an EMBL/GenBank/DDBJ whole genome shotgun (WGS) entry which is preliminary data.</text>
</comment>
<evidence type="ECO:0000256" key="3">
    <source>
        <dbReference type="ARBA" id="ARBA00022723"/>
    </source>
</evidence>
<dbReference type="EC" id="3.2.2.-" evidence="11"/>
<keyword evidence="8" id="KW-0234">DNA repair</keyword>
<comment type="similarity">
    <text evidence="2">Belongs to the Nth/MutY family.</text>
</comment>
<dbReference type="InterPro" id="IPR011257">
    <property type="entry name" value="DNA_glycosylase"/>
</dbReference>